<dbReference type="EMBL" id="KL648363">
    <property type="protein sequence ID" value="KEY71030.1"/>
    <property type="molecule type" value="Genomic_DNA"/>
</dbReference>
<evidence type="ECO:0000313" key="2">
    <source>
        <dbReference type="EMBL" id="KEY71030.1"/>
    </source>
</evidence>
<keyword evidence="1" id="KW-0472">Membrane</keyword>
<sequence length="622" mass="68928">MPGRLHLASGQPSIIIAPPSINLRRAAAYNAHDRGPLSSSSSRFSFNHLIFSPPPSPSLPALVPRPKSSPKKILSTRPPRPFRVLAYLLGLSFWVYVIVVVMRYKNDMSSIPAIWPYFTNQEFEMVGLTQDVLPDFPTPLLVSDDQGQSKWTVYVPHGYRFPLSTEEYSDMNGQCREVSARTWGLHTKAPVSEQKILSYDAADRYFVDVFEAEKTNLLPAAPKGAAVQDVAHFVGVDQESMFGKPVCESSMTFVLESDDAGLGNVLMLLWTFYGLAQEQGRAFFIDDTRWAYGNYGDIFQLPPIPDCQPPPTSHIIPCPFQARHLAVSSATAKEIFPAFLSKHHRLVKVDDEVRDLFGLARTGYEALFNLNKEDGAYVKKRVKQVRDLVKGPDGTTKSGPVVGMHVRRGDRHPLEYQYRDGYIPTEVYLDKVEDMVDRYYNGTSTDSSVPRKPVTLLASDDPTVLRLPALSGARAAQERIQLASKEAVRQASIQEDPAVLHQFVDETFGWEGGFYAPMFWNLGVDRKNNAANAPTGVQLDNVNQEASLTAPPSKTTLELRSLIGRAYMMDLAVLAEASDTVVCAVSASGCRLLGVMMGWGEGIEAGRWVNVDGTYGWAGINW</sequence>
<feature type="transmembrane region" description="Helical" evidence="1">
    <location>
        <begin position="84"/>
        <end position="104"/>
    </location>
</feature>
<dbReference type="AlphaFoldDB" id="A0A084B0F1"/>
<dbReference type="PANTHER" id="PTHR13132:SF29">
    <property type="entry name" value="ALPHA-(1,6)-FUCOSYLTRANSFERASE"/>
    <property type="match status" value="1"/>
</dbReference>
<keyword evidence="1" id="KW-1133">Transmembrane helix</keyword>
<keyword evidence="1" id="KW-0812">Transmembrane</keyword>
<protein>
    <submittedName>
        <fullName evidence="2">Uncharacterized protein</fullName>
    </submittedName>
</protein>
<dbReference type="OrthoDB" id="2392789at2759"/>
<dbReference type="GO" id="GO:0046921">
    <property type="term" value="F:alpha-(1-&gt;6)-fucosyltransferase activity"/>
    <property type="evidence" value="ECO:0007669"/>
    <property type="project" value="TreeGrafter"/>
</dbReference>
<organism evidence="2 3">
    <name type="scientific">Stachybotrys chartarum (strain CBS 109288 / IBT 7711)</name>
    <name type="common">Toxic black mold</name>
    <name type="synonym">Stilbospora chartarum</name>
    <dbReference type="NCBI Taxonomy" id="1280523"/>
    <lineage>
        <taxon>Eukaryota</taxon>
        <taxon>Fungi</taxon>
        <taxon>Dikarya</taxon>
        <taxon>Ascomycota</taxon>
        <taxon>Pezizomycotina</taxon>
        <taxon>Sordariomycetes</taxon>
        <taxon>Hypocreomycetidae</taxon>
        <taxon>Hypocreales</taxon>
        <taxon>Stachybotryaceae</taxon>
        <taxon>Stachybotrys</taxon>
    </lineage>
</organism>
<gene>
    <name evidence="2" type="ORF">S7711_00854</name>
</gene>
<proteinExistence type="predicted"/>
<evidence type="ECO:0000313" key="3">
    <source>
        <dbReference type="Proteomes" id="UP000028045"/>
    </source>
</evidence>
<dbReference type="GO" id="GO:0006487">
    <property type="term" value="P:protein N-linked glycosylation"/>
    <property type="evidence" value="ECO:0007669"/>
    <property type="project" value="TreeGrafter"/>
</dbReference>
<reference evidence="2 3" key="1">
    <citation type="journal article" date="2014" name="BMC Genomics">
        <title>Comparative genome sequencing reveals chemotype-specific gene clusters in the toxigenic black mold Stachybotrys.</title>
        <authorList>
            <person name="Semeiks J."/>
            <person name="Borek D."/>
            <person name="Otwinowski Z."/>
            <person name="Grishin N.V."/>
        </authorList>
    </citation>
    <scope>NUCLEOTIDE SEQUENCE [LARGE SCALE GENOMIC DNA]</scope>
    <source>
        <strain evidence="3">CBS 109288 / IBT 7711</strain>
    </source>
</reference>
<keyword evidence="3" id="KW-1185">Reference proteome</keyword>
<dbReference type="PANTHER" id="PTHR13132">
    <property type="entry name" value="ALPHA- 1,6 -FUCOSYLTRANSFERASE"/>
    <property type="match status" value="1"/>
</dbReference>
<name>A0A084B0F1_STACB</name>
<dbReference type="HOGENOM" id="CLU_035511_0_0_1"/>
<accession>A0A084B0F1</accession>
<dbReference type="Proteomes" id="UP000028045">
    <property type="component" value="Unassembled WGS sequence"/>
</dbReference>
<evidence type="ECO:0000256" key="1">
    <source>
        <dbReference type="SAM" id="Phobius"/>
    </source>
</evidence>